<sequence>MVVHGHRYDDVRLGDEGARAYVLEERLVGYDSYQVAELALADGTTVVRVRVLTLDDVTTVWPLAGEPSLPDRWEGRLLLRSRERGGRVPPDLASALDAAGLDLAVLDAAQRRHLVGFVSEAHPGPTRDARLAVAVAAVAAAQRRGRGSA</sequence>
<gene>
    <name evidence="1" type="ORF">DFJ64_1986</name>
</gene>
<protein>
    <submittedName>
        <fullName evidence="1">Uncharacterized protein</fullName>
    </submittedName>
</protein>
<organism evidence="1 2">
    <name type="scientific">Thermasporomyces composti</name>
    <dbReference type="NCBI Taxonomy" id="696763"/>
    <lineage>
        <taxon>Bacteria</taxon>
        <taxon>Bacillati</taxon>
        <taxon>Actinomycetota</taxon>
        <taxon>Actinomycetes</taxon>
        <taxon>Propionibacteriales</taxon>
        <taxon>Nocardioidaceae</taxon>
        <taxon>Thermasporomyces</taxon>
    </lineage>
</organism>
<accession>A0A3D9V796</accession>
<dbReference type="Proteomes" id="UP000256485">
    <property type="component" value="Unassembled WGS sequence"/>
</dbReference>
<reference evidence="1 2" key="1">
    <citation type="submission" date="2018-08" db="EMBL/GenBank/DDBJ databases">
        <title>Sequencing the genomes of 1000 actinobacteria strains.</title>
        <authorList>
            <person name="Klenk H.-P."/>
        </authorList>
    </citation>
    <scope>NUCLEOTIDE SEQUENCE [LARGE SCALE GENOMIC DNA]</scope>
    <source>
        <strain evidence="1 2">DSM 22891</strain>
    </source>
</reference>
<evidence type="ECO:0000313" key="1">
    <source>
        <dbReference type="EMBL" id="REF36573.1"/>
    </source>
</evidence>
<keyword evidence="2" id="KW-1185">Reference proteome</keyword>
<proteinExistence type="predicted"/>
<evidence type="ECO:0000313" key="2">
    <source>
        <dbReference type="Proteomes" id="UP000256485"/>
    </source>
</evidence>
<comment type="caution">
    <text evidence="1">The sequence shown here is derived from an EMBL/GenBank/DDBJ whole genome shotgun (WGS) entry which is preliminary data.</text>
</comment>
<name>A0A3D9V796_THECX</name>
<dbReference type="AlphaFoldDB" id="A0A3D9V796"/>
<dbReference type="EMBL" id="QTUC01000001">
    <property type="protein sequence ID" value="REF36573.1"/>
    <property type="molecule type" value="Genomic_DNA"/>
</dbReference>